<feature type="compositionally biased region" description="Polar residues" evidence="1">
    <location>
        <begin position="217"/>
        <end position="235"/>
    </location>
</feature>
<accession>A0A445KM06</accession>
<evidence type="ECO:0000259" key="3">
    <source>
        <dbReference type="Pfam" id="PF25597"/>
    </source>
</evidence>
<dbReference type="Pfam" id="PF25597">
    <property type="entry name" value="SH3_retrovirus"/>
    <property type="match status" value="1"/>
</dbReference>
<keyword evidence="4" id="KW-0548">Nucleotidyltransferase</keyword>
<feature type="domain" description="Reverse transcriptase Ty1/copia-type" evidence="2">
    <location>
        <begin position="332"/>
        <end position="476"/>
    </location>
</feature>
<comment type="caution">
    <text evidence="4">The sequence shown here is derived from an EMBL/GenBank/DDBJ whole genome shotgun (WGS) entry which is preliminary data.</text>
</comment>
<dbReference type="EC" id="2.7.7.7" evidence="4"/>
<dbReference type="PANTHER" id="PTHR11439">
    <property type="entry name" value="GAG-POL-RELATED RETROTRANSPOSON"/>
    <property type="match status" value="1"/>
</dbReference>
<evidence type="ECO:0000256" key="1">
    <source>
        <dbReference type="SAM" id="MobiDB-lite"/>
    </source>
</evidence>
<feature type="domain" description="Retroviral polymerase SH3-like" evidence="3">
    <location>
        <begin position="145"/>
        <end position="189"/>
    </location>
</feature>
<feature type="region of interest" description="Disordered" evidence="1">
    <location>
        <begin position="217"/>
        <end position="267"/>
    </location>
</feature>
<dbReference type="InterPro" id="IPR043502">
    <property type="entry name" value="DNA/RNA_pol_sf"/>
</dbReference>
<dbReference type="AlphaFoldDB" id="A0A445KM06"/>
<dbReference type="PANTHER" id="PTHR11439:SF524">
    <property type="entry name" value="RNA-DIRECTED DNA POLYMERASE, PROTEIN KINASE RLK-PELLE-DLSV FAMILY"/>
    <property type="match status" value="1"/>
</dbReference>
<sequence>MSSTAFLFEYWIRNMQNRSRFEAKSGSSGILVDYFDSLVKLPAIVVQKAEKYTLTIVACSIKVVVFRICAGFQVEPRPNYTAQRPPAGPGLLGPKPQAFNVMTPSTASYTPTDIEVAMHALSFSQPDGNHYMDTCTTSHMTADAERSSPCAYLGPAPNHRGSKCYDMSSGKIIICRHVRFVETEFPFSKFHKTTPTNYDFLSDNIDPSIMHVISQNLAPQNPQPDPTSHVTQSRPTPHVAPTLQQPPPTSSPILASPTSRGPVPASTPNPMLHCMTTRSMSGIHKPNPKYSTNCHATTTKDISPIPKNPVSALRDPNWNRAMSDEFTALIDNKTWELVPKPPDVNVIRSMWVLRHKYKSDGSFERYKARLVGDGKTQAQGVDCDETFSPMVKPATIRAVLSIAVSKSWPIHQMVVKNAFLHGHLNETVYMHQPMGFRDKNHPNHVCLLKKSLYGLKQALHAWYQRFADFVATIGFSHRLRPPEFLSGSCPTPVDTKSKLSATGDAPFNDPTKYRSLAETLQYLTFTRPDISYAVQHICLHMHAPTNEHMSALKRIIRYLQGTLSHGLHLYKSTIDRLISYIDADWGGCPDTRRSTSGYCVFLGDNLISWSSKRQPILSNSNAEAKYRGVANVVSDSCWIRNLLLELHCPIEKATLVYCDNVSVIYLSGNLVQHQRTKHIEMDIHFIREKVARGEVCVLHVSSRYQIVDIFTKGLPRVLFNDFRDSLSIREPPASTEGEC</sequence>
<dbReference type="CDD" id="cd09272">
    <property type="entry name" value="RNase_HI_RT_Ty1"/>
    <property type="match status" value="1"/>
</dbReference>
<organism evidence="4 5">
    <name type="scientific">Glycine soja</name>
    <name type="common">Wild soybean</name>
    <dbReference type="NCBI Taxonomy" id="3848"/>
    <lineage>
        <taxon>Eukaryota</taxon>
        <taxon>Viridiplantae</taxon>
        <taxon>Streptophyta</taxon>
        <taxon>Embryophyta</taxon>
        <taxon>Tracheophyta</taxon>
        <taxon>Spermatophyta</taxon>
        <taxon>Magnoliopsida</taxon>
        <taxon>eudicotyledons</taxon>
        <taxon>Gunneridae</taxon>
        <taxon>Pentapetalae</taxon>
        <taxon>rosids</taxon>
        <taxon>fabids</taxon>
        <taxon>Fabales</taxon>
        <taxon>Fabaceae</taxon>
        <taxon>Papilionoideae</taxon>
        <taxon>50 kb inversion clade</taxon>
        <taxon>NPAAA clade</taxon>
        <taxon>indigoferoid/millettioid clade</taxon>
        <taxon>Phaseoleae</taxon>
        <taxon>Glycine</taxon>
        <taxon>Glycine subgen. Soja</taxon>
    </lineage>
</organism>
<evidence type="ECO:0000259" key="2">
    <source>
        <dbReference type="Pfam" id="PF07727"/>
    </source>
</evidence>
<evidence type="ECO:0000313" key="5">
    <source>
        <dbReference type="Proteomes" id="UP000289340"/>
    </source>
</evidence>
<dbReference type="InterPro" id="IPR057670">
    <property type="entry name" value="SH3_retrovirus"/>
</dbReference>
<reference evidence="4 5" key="1">
    <citation type="submission" date="2018-09" db="EMBL/GenBank/DDBJ databases">
        <title>A high-quality reference genome of wild soybean provides a powerful tool to mine soybean genomes.</title>
        <authorList>
            <person name="Xie M."/>
            <person name="Chung C.Y.L."/>
            <person name="Li M.-W."/>
            <person name="Wong F.-L."/>
            <person name="Chan T.-F."/>
            <person name="Lam H.-M."/>
        </authorList>
    </citation>
    <scope>NUCLEOTIDE SEQUENCE [LARGE SCALE GENOMIC DNA]</scope>
    <source>
        <strain evidence="5">cv. W05</strain>
        <tissue evidence="4">Hypocotyl of etiolated seedlings</tissue>
    </source>
</reference>
<proteinExistence type="predicted"/>
<dbReference type="SUPFAM" id="SSF56672">
    <property type="entry name" value="DNA/RNA polymerases"/>
    <property type="match status" value="1"/>
</dbReference>
<protein>
    <submittedName>
        <fullName evidence="4">Retrovirus-related Pol polyprotein from transposon RE1</fullName>
        <ecNumber evidence="4">2.7.7.7</ecNumber>
    </submittedName>
</protein>
<name>A0A445KM06_GLYSO</name>
<evidence type="ECO:0000313" key="4">
    <source>
        <dbReference type="EMBL" id="RZC11930.1"/>
    </source>
</evidence>
<dbReference type="GO" id="GO:0003887">
    <property type="term" value="F:DNA-directed DNA polymerase activity"/>
    <property type="evidence" value="ECO:0007669"/>
    <property type="project" value="UniProtKB-EC"/>
</dbReference>
<dbReference type="Pfam" id="PF07727">
    <property type="entry name" value="RVT_2"/>
    <property type="match status" value="1"/>
</dbReference>
<dbReference type="Proteomes" id="UP000289340">
    <property type="component" value="Chromosome 5"/>
</dbReference>
<dbReference type="EMBL" id="QZWG01000005">
    <property type="protein sequence ID" value="RZC11930.1"/>
    <property type="molecule type" value="Genomic_DNA"/>
</dbReference>
<dbReference type="InterPro" id="IPR013103">
    <property type="entry name" value="RVT_2"/>
</dbReference>
<gene>
    <name evidence="4" type="ORF">D0Y65_011934</name>
</gene>
<keyword evidence="4" id="KW-0808">Transferase</keyword>
<keyword evidence="5" id="KW-1185">Reference proteome</keyword>